<reference evidence="1" key="1">
    <citation type="journal article" date="2014" name="Int. J. Syst. Evol. Microbiol.">
        <title>Complete genome sequence of Corynebacterium casei LMG S-19264T (=DSM 44701T), isolated from a smear-ripened cheese.</title>
        <authorList>
            <consortium name="US DOE Joint Genome Institute (JGI-PGF)"/>
            <person name="Walter F."/>
            <person name="Albersmeier A."/>
            <person name="Kalinowski J."/>
            <person name="Ruckert C."/>
        </authorList>
    </citation>
    <scope>NUCLEOTIDE SEQUENCE</scope>
    <source>
        <strain evidence="1">JCM 4059</strain>
    </source>
</reference>
<protein>
    <submittedName>
        <fullName evidence="1">Uncharacterized protein</fullName>
    </submittedName>
</protein>
<name>A0A919EFE4_9ACTN</name>
<evidence type="ECO:0000313" key="2">
    <source>
        <dbReference type="Proteomes" id="UP000638313"/>
    </source>
</evidence>
<keyword evidence="2" id="KW-1185">Reference proteome</keyword>
<reference evidence="1" key="2">
    <citation type="submission" date="2020-09" db="EMBL/GenBank/DDBJ databases">
        <authorList>
            <person name="Sun Q."/>
            <person name="Ohkuma M."/>
        </authorList>
    </citation>
    <scope>NUCLEOTIDE SEQUENCE</scope>
    <source>
        <strain evidence="1">JCM 4059</strain>
    </source>
</reference>
<proteinExistence type="predicted"/>
<dbReference type="Proteomes" id="UP000638313">
    <property type="component" value="Unassembled WGS sequence"/>
</dbReference>
<gene>
    <name evidence="1" type="ORF">GCM10010218_53160</name>
</gene>
<comment type="caution">
    <text evidence="1">The sequence shown here is derived from an EMBL/GenBank/DDBJ whole genome shotgun (WGS) entry which is preliminary data.</text>
</comment>
<dbReference type="AlphaFoldDB" id="A0A919EFE4"/>
<organism evidence="1 2">
    <name type="scientific">Streptomyces mashuensis</name>
    <dbReference type="NCBI Taxonomy" id="33904"/>
    <lineage>
        <taxon>Bacteria</taxon>
        <taxon>Bacillati</taxon>
        <taxon>Actinomycetota</taxon>
        <taxon>Actinomycetes</taxon>
        <taxon>Kitasatosporales</taxon>
        <taxon>Streptomycetaceae</taxon>
        <taxon>Streptomyces</taxon>
    </lineage>
</organism>
<sequence>MLCSGVVLVLAPSWSSWPFGDVLLEVPFLELRQPVPLSEEQPQPLRQCSLCGQESFEMISGMVKPSSPSVGRPLR</sequence>
<evidence type="ECO:0000313" key="1">
    <source>
        <dbReference type="EMBL" id="GHF65069.1"/>
    </source>
</evidence>
<dbReference type="EMBL" id="BNBD01000014">
    <property type="protein sequence ID" value="GHF65069.1"/>
    <property type="molecule type" value="Genomic_DNA"/>
</dbReference>
<accession>A0A919EFE4</accession>